<name>A0A5B7FA57_PORTR</name>
<evidence type="ECO:0000313" key="3">
    <source>
        <dbReference type="Proteomes" id="UP000324222"/>
    </source>
</evidence>
<dbReference type="EMBL" id="VSRR010005447">
    <property type="protein sequence ID" value="MPC42465.1"/>
    <property type="molecule type" value="Genomic_DNA"/>
</dbReference>
<reference evidence="2 3" key="1">
    <citation type="submission" date="2019-05" db="EMBL/GenBank/DDBJ databases">
        <title>Another draft genome of Portunus trituberculatus and its Hox gene families provides insights of decapod evolution.</title>
        <authorList>
            <person name="Jeong J.-H."/>
            <person name="Song I."/>
            <person name="Kim S."/>
            <person name="Choi T."/>
            <person name="Kim D."/>
            <person name="Ryu S."/>
            <person name="Kim W."/>
        </authorList>
    </citation>
    <scope>NUCLEOTIDE SEQUENCE [LARGE SCALE GENOMIC DNA]</scope>
    <source>
        <tissue evidence="2">Muscle</tissue>
    </source>
</reference>
<keyword evidence="3" id="KW-1185">Reference proteome</keyword>
<dbReference type="Proteomes" id="UP000324222">
    <property type="component" value="Unassembled WGS sequence"/>
</dbReference>
<feature type="compositionally biased region" description="Pro residues" evidence="1">
    <location>
        <begin position="71"/>
        <end position="83"/>
    </location>
</feature>
<accession>A0A5B7FA57</accession>
<protein>
    <submittedName>
        <fullName evidence="2">Uncharacterized protein</fullName>
    </submittedName>
</protein>
<dbReference type="AlphaFoldDB" id="A0A5B7FA57"/>
<comment type="caution">
    <text evidence="2">The sequence shown here is derived from an EMBL/GenBank/DDBJ whole genome shotgun (WGS) entry which is preliminary data.</text>
</comment>
<evidence type="ECO:0000313" key="2">
    <source>
        <dbReference type="EMBL" id="MPC42465.1"/>
    </source>
</evidence>
<sequence>MDRVRQRVHIEDYKADKTQSEGRLVCVGGAAIRLPAEGAGMGDLKGCSGGGVKAGGRVCGGVVTALAAPTPLSPPPYPSPPPSSSAHRHLGPRHFPSFPYNIPTQLSKLTRTLNFIVMERKRYPAITVGILM</sequence>
<evidence type="ECO:0000256" key="1">
    <source>
        <dbReference type="SAM" id="MobiDB-lite"/>
    </source>
</evidence>
<gene>
    <name evidence="2" type="ORF">E2C01_036087</name>
</gene>
<proteinExistence type="predicted"/>
<organism evidence="2 3">
    <name type="scientific">Portunus trituberculatus</name>
    <name type="common">Swimming crab</name>
    <name type="synonym">Neptunus trituberculatus</name>
    <dbReference type="NCBI Taxonomy" id="210409"/>
    <lineage>
        <taxon>Eukaryota</taxon>
        <taxon>Metazoa</taxon>
        <taxon>Ecdysozoa</taxon>
        <taxon>Arthropoda</taxon>
        <taxon>Crustacea</taxon>
        <taxon>Multicrustacea</taxon>
        <taxon>Malacostraca</taxon>
        <taxon>Eumalacostraca</taxon>
        <taxon>Eucarida</taxon>
        <taxon>Decapoda</taxon>
        <taxon>Pleocyemata</taxon>
        <taxon>Brachyura</taxon>
        <taxon>Eubrachyura</taxon>
        <taxon>Portunoidea</taxon>
        <taxon>Portunidae</taxon>
        <taxon>Portuninae</taxon>
        <taxon>Portunus</taxon>
    </lineage>
</organism>
<feature type="region of interest" description="Disordered" evidence="1">
    <location>
        <begin position="70"/>
        <end position="94"/>
    </location>
</feature>